<name>A0A1M5Q433_9RHOB</name>
<dbReference type="AlphaFoldDB" id="A0A1M5Q433"/>
<dbReference type="OrthoDB" id="9774475at2"/>
<evidence type="ECO:0000259" key="1">
    <source>
        <dbReference type="Pfam" id="PF01507"/>
    </source>
</evidence>
<dbReference type="PANTHER" id="PTHR43196">
    <property type="entry name" value="SULFATE ADENYLYLTRANSFERASE SUBUNIT 2"/>
    <property type="match status" value="1"/>
</dbReference>
<accession>A0A1M5Q433</accession>
<gene>
    <name evidence="2" type="ORF">SAMN05444003_2020</name>
</gene>
<keyword evidence="3" id="KW-1185">Reference proteome</keyword>
<organism evidence="2 3">
    <name type="scientific">Cognatiyoonia sediminum</name>
    <dbReference type="NCBI Taxonomy" id="1508389"/>
    <lineage>
        <taxon>Bacteria</taxon>
        <taxon>Pseudomonadati</taxon>
        <taxon>Pseudomonadota</taxon>
        <taxon>Alphaproteobacteria</taxon>
        <taxon>Rhodobacterales</taxon>
        <taxon>Paracoccaceae</taxon>
        <taxon>Cognatiyoonia</taxon>
    </lineage>
</organism>
<dbReference type="InterPro" id="IPR002500">
    <property type="entry name" value="PAPS_reduct_dom"/>
</dbReference>
<dbReference type="EMBL" id="FQXB01000002">
    <property type="protein sequence ID" value="SHH08571.1"/>
    <property type="molecule type" value="Genomic_DNA"/>
</dbReference>
<evidence type="ECO:0000313" key="3">
    <source>
        <dbReference type="Proteomes" id="UP000184074"/>
    </source>
</evidence>
<feature type="domain" description="Phosphoadenosine phosphosulphate reductase" evidence="1">
    <location>
        <begin position="25"/>
        <end position="202"/>
    </location>
</feature>
<sequence>MSELVFQAIQRTTEALECHVDREWILGFSGGKDSTALLKIFVSALRKVKRFPQKVSVIFCDTGVENPVIDSYVKGLFCLLNSEFENLGLPIDLIMLKAPVEERYFVKVIGRGYPTPTNSFRWCTQSLRIKPVSRFIENSFADDVVVLIGSRKAESQQRRRSIEKMGGGHWQKQVEGNRRYDLFLPILDLSLADVWDSIFLLDYPRSIDPKKLESIYKDASGECPIIKSPDAPPCASGRFGCWTCTVVRKDRSATKMIEAGHDQLLPYLEFRNWISKFRDDLDMRWLVRRNGVPRPGPFSLMGRKTILEKVRELERAVGQQIIDDEETIEIKRLWDLDANHPQEKLC</sequence>
<dbReference type="Gene3D" id="3.40.50.620">
    <property type="entry name" value="HUPs"/>
    <property type="match status" value="1"/>
</dbReference>
<proteinExistence type="predicted"/>
<dbReference type="InterPro" id="IPR050128">
    <property type="entry name" value="Sulfate_adenylyltrnsfr_sub2"/>
</dbReference>
<protein>
    <submittedName>
        <fullName evidence="2">DNA sulfur modification protein DndC</fullName>
    </submittedName>
</protein>
<dbReference type="Pfam" id="PF01507">
    <property type="entry name" value="PAPS_reduct"/>
    <property type="match status" value="1"/>
</dbReference>
<dbReference type="STRING" id="1508389.SAMN05444003_2020"/>
<dbReference type="PANTHER" id="PTHR43196:SF2">
    <property type="entry name" value="PHOSPHOADENOSINE PHOSPHOSULFATE REDUCTASE"/>
    <property type="match status" value="1"/>
</dbReference>
<reference evidence="2 3" key="1">
    <citation type="submission" date="2016-11" db="EMBL/GenBank/DDBJ databases">
        <authorList>
            <person name="Jaros S."/>
            <person name="Januszkiewicz K."/>
            <person name="Wedrychowicz H."/>
        </authorList>
    </citation>
    <scope>NUCLEOTIDE SEQUENCE [LARGE SCALE GENOMIC DNA]</scope>
    <source>
        <strain evidence="2 3">DSM 28715</strain>
    </source>
</reference>
<dbReference type="InterPro" id="IPR014729">
    <property type="entry name" value="Rossmann-like_a/b/a_fold"/>
</dbReference>
<dbReference type="GO" id="GO:0003824">
    <property type="term" value="F:catalytic activity"/>
    <property type="evidence" value="ECO:0007669"/>
    <property type="project" value="InterPro"/>
</dbReference>
<dbReference type="SUPFAM" id="SSF52402">
    <property type="entry name" value="Adenine nucleotide alpha hydrolases-like"/>
    <property type="match status" value="1"/>
</dbReference>
<dbReference type="RefSeq" id="WP_072900780.1">
    <property type="nucleotide sequence ID" value="NZ_FQXB01000002.1"/>
</dbReference>
<evidence type="ECO:0000313" key="2">
    <source>
        <dbReference type="EMBL" id="SHH08571.1"/>
    </source>
</evidence>
<dbReference type="Proteomes" id="UP000184074">
    <property type="component" value="Unassembled WGS sequence"/>
</dbReference>